<dbReference type="AlphaFoldDB" id="A0A075X328"/>
<feature type="transmembrane region" description="Helical" evidence="1">
    <location>
        <begin position="63"/>
        <end position="81"/>
    </location>
</feature>
<dbReference type="EMBL" id="KM977710">
    <property type="protein sequence ID" value="AIZ49301.1"/>
    <property type="molecule type" value="Genomic_DNA"/>
</dbReference>
<organism evidence="2">
    <name type="scientific">Acinetobacter baumannii</name>
    <dbReference type="NCBI Taxonomy" id="470"/>
    <lineage>
        <taxon>Bacteria</taxon>
        <taxon>Pseudomonadati</taxon>
        <taxon>Pseudomonadota</taxon>
        <taxon>Gammaproteobacteria</taxon>
        <taxon>Moraxellales</taxon>
        <taxon>Moraxellaceae</taxon>
        <taxon>Acinetobacter</taxon>
        <taxon>Acinetobacter calcoaceticus/baumannii complex</taxon>
    </lineage>
</organism>
<dbReference type="EMBL" id="KM051846">
    <property type="protein sequence ID" value="AIH08004.1"/>
    <property type="molecule type" value="Genomic_DNA"/>
</dbReference>
<keyword evidence="2" id="KW-0614">Plasmid</keyword>
<evidence type="ECO:0000313" key="2">
    <source>
        <dbReference type="EMBL" id="AIH08004.1"/>
    </source>
</evidence>
<keyword evidence="1" id="KW-1133">Transmembrane helix</keyword>
<evidence type="ECO:0000313" key="3">
    <source>
        <dbReference type="EMBL" id="AIZ49301.1"/>
    </source>
</evidence>
<evidence type="ECO:0000256" key="1">
    <source>
        <dbReference type="SAM" id="Phobius"/>
    </source>
</evidence>
<feature type="transmembrane region" description="Helical" evidence="1">
    <location>
        <begin position="32"/>
        <end position="51"/>
    </location>
</feature>
<proteinExistence type="predicted"/>
<dbReference type="RefSeq" id="WP_031943509.1">
    <property type="nucleotide sequence ID" value="NC_025111.1"/>
</dbReference>
<keyword evidence="1" id="KW-0812">Transmembrane</keyword>
<reference evidence="3" key="2">
    <citation type="journal article" date="2014" name="J. Antimicrob. Chemother.">
        <title>Carbapenem and amikacin resistance on a large conjugative Acinetobacter baumannii plasmid.</title>
        <authorList>
            <person name="Nigro S.J."/>
            <person name="Holt K.E."/>
            <person name="Pickard D."/>
            <person name="Hall R.M."/>
        </authorList>
    </citation>
    <scope>NUCLEOTIDE SEQUENCE</scope>
    <source>
        <strain evidence="3">D46</strain>
        <plasmid evidence="3">pD46-3</plasmid>
    </source>
</reference>
<protein>
    <submittedName>
        <fullName evidence="2">Uncharacterized protein</fullName>
    </submittedName>
</protein>
<keyword evidence="1" id="KW-0472">Membrane</keyword>
<geneLocation type="plasmid" evidence="2">
    <name>pD72-2</name>
</geneLocation>
<accession>A0A075X328</accession>
<geneLocation type="plasmid" evidence="3">
    <name>pD46-3</name>
</geneLocation>
<name>A0A075X328_ACIBA</name>
<sequence>MKLQQPLDLVNNCLISLPVPDTSLLNETSIDIGMSCISIMLITTVISLIILKILSFKVKISNIAVFSVSIFLGLSACFISWPHQFKKAMQPYQNALDLAVPTIKSVNDPILSSLYNKGEKFSFPEYGALAKKYNERSQVIKAFAIKNSCK</sequence>
<reference evidence="2" key="1">
    <citation type="journal article" date="2014" name="J. Antimicrob. Chemother.">
        <title>Amikacin resistance plasmids in extensively antibiotic-resistant GC2 Acinetobacter baumannii from two Australian hospitals.</title>
        <authorList>
            <person name="Nigro S.J."/>
            <person name="Hall R.M."/>
        </authorList>
    </citation>
    <scope>NUCLEOTIDE SEQUENCE</scope>
    <source>
        <strain evidence="2">D72</strain>
        <plasmid evidence="2">pD72-2</plasmid>
    </source>
</reference>